<protein>
    <submittedName>
        <fullName evidence="3">FAD-dependent oxidoreductase</fullName>
        <ecNumber evidence="3">1.-.-.-</ecNumber>
    </submittedName>
</protein>
<name>A0ABZ0ZS88_9ACTN</name>
<organism evidence="3 4">
    <name type="scientific">Nocardioides bizhenqiangii</name>
    <dbReference type="NCBI Taxonomy" id="3095076"/>
    <lineage>
        <taxon>Bacteria</taxon>
        <taxon>Bacillati</taxon>
        <taxon>Actinomycetota</taxon>
        <taxon>Actinomycetes</taxon>
        <taxon>Propionibacteriales</taxon>
        <taxon>Nocardioidaceae</taxon>
        <taxon>Nocardioides</taxon>
    </lineage>
</organism>
<dbReference type="Proteomes" id="UP001327225">
    <property type="component" value="Chromosome"/>
</dbReference>
<dbReference type="GO" id="GO:0016491">
    <property type="term" value="F:oxidoreductase activity"/>
    <property type="evidence" value="ECO:0007669"/>
    <property type="project" value="UniProtKB-KW"/>
</dbReference>
<evidence type="ECO:0000313" key="4">
    <source>
        <dbReference type="Proteomes" id="UP001327225"/>
    </source>
</evidence>
<dbReference type="InterPro" id="IPR036188">
    <property type="entry name" value="FAD/NAD-bd_sf"/>
</dbReference>
<evidence type="ECO:0000259" key="2">
    <source>
        <dbReference type="Pfam" id="PF01266"/>
    </source>
</evidence>
<keyword evidence="1 3" id="KW-0560">Oxidoreductase</keyword>
<dbReference type="Gene3D" id="3.30.9.10">
    <property type="entry name" value="D-Amino Acid Oxidase, subunit A, domain 2"/>
    <property type="match status" value="1"/>
</dbReference>
<dbReference type="EMBL" id="CP141059">
    <property type="protein sequence ID" value="WQQ27125.1"/>
    <property type="molecule type" value="Genomic_DNA"/>
</dbReference>
<dbReference type="PANTHER" id="PTHR13847">
    <property type="entry name" value="SARCOSINE DEHYDROGENASE-RELATED"/>
    <property type="match status" value="1"/>
</dbReference>
<dbReference type="RefSeq" id="WP_322937743.1">
    <property type="nucleotide sequence ID" value="NZ_CP141059.1"/>
</dbReference>
<accession>A0ABZ0ZS88</accession>
<dbReference type="InterPro" id="IPR006076">
    <property type="entry name" value="FAD-dep_OxRdtase"/>
</dbReference>
<evidence type="ECO:0000313" key="3">
    <source>
        <dbReference type="EMBL" id="WQQ27125.1"/>
    </source>
</evidence>
<proteinExistence type="predicted"/>
<dbReference type="EC" id="1.-.-.-" evidence="3"/>
<gene>
    <name evidence="3" type="ORF">SHK19_02600</name>
</gene>
<evidence type="ECO:0000256" key="1">
    <source>
        <dbReference type="ARBA" id="ARBA00023002"/>
    </source>
</evidence>
<feature type="domain" description="FAD dependent oxidoreductase" evidence="2">
    <location>
        <begin position="8"/>
        <end position="409"/>
    </location>
</feature>
<dbReference type="SUPFAM" id="SSF54373">
    <property type="entry name" value="FAD-linked reductases, C-terminal domain"/>
    <property type="match status" value="1"/>
</dbReference>
<dbReference type="SUPFAM" id="SSF51971">
    <property type="entry name" value="Nucleotide-binding domain"/>
    <property type="match status" value="1"/>
</dbReference>
<reference evidence="4" key="1">
    <citation type="submission" date="2023-12" db="EMBL/GenBank/DDBJ databases">
        <title>Novel species in genus Nocardioides.</title>
        <authorList>
            <person name="Zhou H."/>
        </authorList>
    </citation>
    <scope>NUCLEOTIDE SEQUENCE [LARGE SCALE GENOMIC DNA]</scope>
    <source>
        <strain evidence="4">HM61</strain>
    </source>
</reference>
<dbReference type="PANTHER" id="PTHR13847:SF289">
    <property type="entry name" value="GLYCINE OXIDASE"/>
    <property type="match status" value="1"/>
</dbReference>
<keyword evidence="4" id="KW-1185">Reference proteome</keyword>
<sequence length="427" mass="46034">MSPSSAPGSSGSATAWFLQERGVAVTVYDSDHAAGGASWGNAGWLTPALAAPLPEPDVLRYGLKSVLTPSSPVYVPPRLDPSLWWFLAGFARHSTLPRWQRGMAAYAPFNRRAIRAFDDLADAGATPRARQAGPFLACYRTSADAGAMLTELRRIKEVGQSAHYDYLTGPQVRRAQPAVSDAVEAAVLIHGQRYIHPPQFVRALAHSVVDRGGKLRESVRISDVETESNAAWLRDSEGARHRHDAVVLATGAALSRLARRFGVKKVVHAGRGYSFTVTGDRVPDSPVYFPDQRVACTPLHEPTAPDHQPGAPADADGPPLLRVAGMMELRRPDEPLDQRRIRAIVEATRELLPGVDFDRRSDEWVGSRPCTADGLPLIGATRSPRVFVAGGHGMWGVVLGPVTGKLLAEQIVTGSSPGVLTPFDPLR</sequence>
<dbReference type="Gene3D" id="3.50.50.60">
    <property type="entry name" value="FAD/NAD(P)-binding domain"/>
    <property type="match status" value="2"/>
</dbReference>
<dbReference type="Pfam" id="PF01266">
    <property type="entry name" value="DAO"/>
    <property type="match status" value="1"/>
</dbReference>